<dbReference type="Pfam" id="PF01522">
    <property type="entry name" value="Polysacc_deac_1"/>
    <property type="match status" value="1"/>
</dbReference>
<evidence type="ECO:0000313" key="5">
    <source>
        <dbReference type="EMBL" id="MFC7381611.1"/>
    </source>
</evidence>
<evidence type="ECO:0000256" key="3">
    <source>
        <dbReference type="SAM" id="MobiDB-lite"/>
    </source>
</evidence>
<evidence type="ECO:0000259" key="4">
    <source>
        <dbReference type="PROSITE" id="PS51677"/>
    </source>
</evidence>
<feature type="domain" description="NodB homology" evidence="4">
    <location>
        <begin position="295"/>
        <end position="471"/>
    </location>
</feature>
<dbReference type="PROSITE" id="PS51257">
    <property type="entry name" value="PROKAR_LIPOPROTEIN"/>
    <property type="match status" value="1"/>
</dbReference>
<keyword evidence="6" id="KW-1185">Reference proteome</keyword>
<comment type="caution">
    <text evidence="5">The sequence shown here is derived from an EMBL/GenBank/DDBJ whole genome shotgun (WGS) entry which is preliminary data.</text>
</comment>
<feature type="region of interest" description="Disordered" evidence="3">
    <location>
        <begin position="482"/>
        <end position="521"/>
    </location>
</feature>
<gene>
    <name evidence="5" type="ORF">ACFQSB_05275</name>
</gene>
<dbReference type="RefSeq" id="WP_380824595.1">
    <property type="nucleotide sequence ID" value="NZ_JBHTCG010000003.1"/>
</dbReference>
<evidence type="ECO:0000256" key="2">
    <source>
        <dbReference type="ARBA" id="ARBA00022801"/>
    </source>
</evidence>
<dbReference type="CDD" id="cd10917">
    <property type="entry name" value="CE4_NodB_like_6s_7s"/>
    <property type="match status" value="1"/>
</dbReference>
<evidence type="ECO:0000313" key="6">
    <source>
        <dbReference type="Proteomes" id="UP001596496"/>
    </source>
</evidence>
<keyword evidence="1" id="KW-0479">Metal-binding</keyword>
<keyword evidence="2 5" id="KW-0378">Hydrolase</keyword>
<dbReference type="GO" id="GO:0016787">
    <property type="term" value="F:hydrolase activity"/>
    <property type="evidence" value="ECO:0007669"/>
    <property type="project" value="UniProtKB-KW"/>
</dbReference>
<feature type="region of interest" description="Disordered" evidence="3">
    <location>
        <begin position="253"/>
        <end position="287"/>
    </location>
</feature>
<dbReference type="Gene3D" id="3.20.20.370">
    <property type="entry name" value="Glycoside hydrolase/deacetylase"/>
    <property type="match status" value="1"/>
</dbReference>
<accession>A0ABW2NW15</accession>
<dbReference type="PROSITE" id="PS00059">
    <property type="entry name" value="ADH_ZINC"/>
    <property type="match status" value="1"/>
</dbReference>
<dbReference type="SUPFAM" id="SSF88713">
    <property type="entry name" value="Glycoside hydrolase/deacetylase"/>
    <property type="match status" value="1"/>
</dbReference>
<sequence length="521" mass="53535">MSRLPLAGGVAAVIAITAGCGMAMPFSSPDLPATLPAQPTTINFVDPASIPGLAVHTTSDDSADRHVFAGYPAPASAPALGERLRQVTAAAVRRFAATPGARRGAAGPSELNIGWQVTAASGGVFGVRLRTGTFTGGTWRTSLATYWYDGADGRVHDSADLVKDARALDTLATVVRARLGTFGPGITAGAVRPDRTLFDSLNFNPHGDLVAEFDDGRVAPARMGRIAVAVPGHEAAGLLSDLGRRVMKAVDAATPPTLAASPPPEYSPSPGDDDADNGGGGASGAGGGSDCSVTKCVALTFDDGPGPRTGPLLSILARYGARATFFALGPNAEARPDLLRRIAAAGDLIANHSWTHRDLTTMDVHRISDELDRTQIAAGIATGRAPRLMRAPYGDTDAKVAAAARALNLSIVGWSVDTADARDPDPRAVARRAVDGARPGSIILMHEAGAATARALPLVLTGLEKKGYAFVTVPELYGSRHMGPGQVYAGADPPPRRARTRRQEAPATVPDTGGAASGITP</sequence>
<dbReference type="InterPro" id="IPR002509">
    <property type="entry name" value="NODB_dom"/>
</dbReference>
<name>A0ABW2NW15_9ACTN</name>
<dbReference type="PROSITE" id="PS51677">
    <property type="entry name" value="NODB"/>
    <property type="match status" value="1"/>
</dbReference>
<dbReference type="EMBL" id="JBHTCG010000003">
    <property type="protein sequence ID" value="MFC7381611.1"/>
    <property type="molecule type" value="Genomic_DNA"/>
</dbReference>
<reference evidence="6" key="1">
    <citation type="journal article" date="2019" name="Int. J. Syst. Evol. Microbiol.">
        <title>The Global Catalogue of Microorganisms (GCM) 10K type strain sequencing project: providing services to taxonomists for standard genome sequencing and annotation.</title>
        <authorList>
            <consortium name="The Broad Institute Genomics Platform"/>
            <consortium name="The Broad Institute Genome Sequencing Center for Infectious Disease"/>
            <person name="Wu L."/>
            <person name="Ma J."/>
        </authorList>
    </citation>
    <scope>NUCLEOTIDE SEQUENCE [LARGE SCALE GENOMIC DNA]</scope>
    <source>
        <strain evidence="6">CECT 7649</strain>
    </source>
</reference>
<feature type="compositionally biased region" description="Gly residues" evidence="3">
    <location>
        <begin position="277"/>
        <end position="287"/>
    </location>
</feature>
<dbReference type="Proteomes" id="UP001596496">
    <property type="component" value="Unassembled WGS sequence"/>
</dbReference>
<organism evidence="5 6">
    <name type="scientific">Sphaerisporangium rhizosphaerae</name>
    <dbReference type="NCBI Taxonomy" id="2269375"/>
    <lineage>
        <taxon>Bacteria</taxon>
        <taxon>Bacillati</taxon>
        <taxon>Actinomycetota</taxon>
        <taxon>Actinomycetes</taxon>
        <taxon>Streptosporangiales</taxon>
        <taxon>Streptosporangiaceae</taxon>
        <taxon>Sphaerisporangium</taxon>
    </lineage>
</organism>
<dbReference type="EC" id="3.-.-.-" evidence="5"/>
<dbReference type="InterPro" id="IPR002328">
    <property type="entry name" value="ADH_Zn_CS"/>
</dbReference>
<dbReference type="InterPro" id="IPR011330">
    <property type="entry name" value="Glyco_hydro/deAcase_b/a-brl"/>
</dbReference>
<proteinExistence type="predicted"/>
<dbReference type="PANTHER" id="PTHR10587:SF133">
    <property type="entry name" value="CHITIN DEACETYLASE 1-RELATED"/>
    <property type="match status" value="1"/>
</dbReference>
<evidence type="ECO:0000256" key="1">
    <source>
        <dbReference type="ARBA" id="ARBA00022723"/>
    </source>
</evidence>
<protein>
    <submittedName>
        <fullName evidence="5">Polysaccharide deacetylase family protein</fullName>
        <ecNumber evidence="5">3.-.-.-</ecNumber>
    </submittedName>
</protein>
<dbReference type="InterPro" id="IPR050248">
    <property type="entry name" value="Polysacc_deacetylase_ArnD"/>
</dbReference>
<dbReference type="PANTHER" id="PTHR10587">
    <property type="entry name" value="GLYCOSYL TRANSFERASE-RELATED"/>
    <property type="match status" value="1"/>
</dbReference>